<evidence type="ECO:0000313" key="2">
    <source>
        <dbReference type="EMBL" id="EPS63128.1"/>
    </source>
</evidence>
<name>S8DJS0_9LAMI</name>
<sequence length="124" mass="13392">MAGLQRSSISFRRQGSSGLVWDDKILNGEINLQREKQAAEEGGGGGEESAKKSRQEIEVEKIVEKKSDLETGSATTIEIKRSRSDGGRGIRAGKVSPAIEPPSPKVSVCGFCSGFAKTQKTRRR</sequence>
<dbReference type="InterPro" id="IPR031421">
    <property type="entry name" value="DUF4666"/>
</dbReference>
<feature type="compositionally biased region" description="Basic and acidic residues" evidence="1">
    <location>
        <begin position="79"/>
        <end position="88"/>
    </location>
</feature>
<protein>
    <recommendedName>
        <fullName evidence="4">MAPK kinase substrate protein</fullName>
    </recommendedName>
</protein>
<gene>
    <name evidence="2" type="ORF">M569_11660</name>
</gene>
<dbReference type="OrthoDB" id="689003at2759"/>
<feature type="region of interest" description="Disordered" evidence="1">
    <location>
        <begin position="79"/>
        <end position="100"/>
    </location>
</feature>
<dbReference type="EMBL" id="AUSU01005680">
    <property type="protein sequence ID" value="EPS63128.1"/>
    <property type="molecule type" value="Genomic_DNA"/>
</dbReference>
<feature type="non-terminal residue" evidence="2">
    <location>
        <position position="124"/>
    </location>
</feature>
<proteinExistence type="predicted"/>
<accession>S8DJS0</accession>
<evidence type="ECO:0008006" key="4">
    <source>
        <dbReference type="Google" id="ProtNLM"/>
    </source>
</evidence>
<dbReference type="Proteomes" id="UP000015453">
    <property type="component" value="Unassembled WGS sequence"/>
</dbReference>
<comment type="caution">
    <text evidence="2">The sequence shown here is derived from an EMBL/GenBank/DDBJ whole genome shotgun (WGS) entry which is preliminary data.</text>
</comment>
<organism evidence="2 3">
    <name type="scientific">Genlisea aurea</name>
    <dbReference type="NCBI Taxonomy" id="192259"/>
    <lineage>
        <taxon>Eukaryota</taxon>
        <taxon>Viridiplantae</taxon>
        <taxon>Streptophyta</taxon>
        <taxon>Embryophyta</taxon>
        <taxon>Tracheophyta</taxon>
        <taxon>Spermatophyta</taxon>
        <taxon>Magnoliopsida</taxon>
        <taxon>eudicotyledons</taxon>
        <taxon>Gunneridae</taxon>
        <taxon>Pentapetalae</taxon>
        <taxon>asterids</taxon>
        <taxon>lamiids</taxon>
        <taxon>Lamiales</taxon>
        <taxon>Lentibulariaceae</taxon>
        <taxon>Genlisea</taxon>
    </lineage>
</organism>
<keyword evidence="3" id="KW-1185">Reference proteome</keyword>
<evidence type="ECO:0000256" key="1">
    <source>
        <dbReference type="SAM" id="MobiDB-lite"/>
    </source>
</evidence>
<feature type="compositionally biased region" description="Basic and acidic residues" evidence="1">
    <location>
        <begin position="48"/>
        <end position="57"/>
    </location>
</feature>
<feature type="region of interest" description="Disordered" evidence="1">
    <location>
        <begin position="35"/>
        <end position="57"/>
    </location>
</feature>
<evidence type="ECO:0000313" key="3">
    <source>
        <dbReference type="Proteomes" id="UP000015453"/>
    </source>
</evidence>
<dbReference type="PANTHER" id="PTHR33730">
    <property type="entry name" value="OS05G0542732 PROTEIN-RELATED"/>
    <property type="match status" value="1"/>
</dbReference>
<dbReference type="Pfam" id="PF15697">
    <property type="entry name" value="DUF4666"/>
    <property type="match status" value="1"/>
</dbReference>
<reference evidence="2 3" key="1">
    <citation type="journal article" date="2013" name="BMC Genomics">
        <title>The miniature genome of a carnivorous plant Genlisea aurea contains a low number of genes and short non-coding sequences.</title>
        <authorList>
            <person name="Leushkin E.V."/>
            <person name="Sutormin R.A."/>
            <person name="Nabieva E.R."/>
            <person name="Penin A.A."/>
            <person name="Kondrashov A.S."/>
            <person name="Logacheva M.D."/>
        </authorList>
    </citation>
    <scope>NUCLEOTIDE SEQUENCE [LARGE SCALE GENOMIC DNA]</scope>
</reference>
<dbReference type="PANTHER" id="PTHR33730:SF4">
    <property type="entry name" value="OS05G0542732 PROTEIN"/>
    <property type="match status" value="1"/>
</dbReference>
<dbReference type="AlphaFoldDB" id="S8DJS0"/>